<evidence type="ECO:0000256" key="14">
    <source>
        <dbReference type="SAM" id="MobiDB-lite"/>
    </source>
</evidence>
<comment type="similarity">
    <text evidence="4">Belongs to the vinculin/alpha-catenin family.</text>
</comment>
<dbReference type="InterPro" id="IPR036723">
    <property type="entry name" value="Alpha-catenin/vinculin-like_sf"/>
</dbReference>
<evidence type="ECO:0000256" key="2">
    <source>
        <dbReference type="ARBA" id="ARBA00004413"/>
    </source>
</evidence>
<evidence type="ECO:0000313" key="16">
    <source>
        <dbReference type="Proteomes" id="UP000593567"/>
    </source>
</evidence>
<dbReference type="GO" id="GO:0015629">
    <property type="term" value="C:actin cytoskeleton"/>
    <property type="evidence" value="ECO:0007669"/>
    <property type="project" value="InterPro"/>
</dbReference>
<evidence type="ECO:0000256" key="10">
    <source>
        <dbReference type="ARBA" id="ARBA00022949"/>
    </source>
</evidence>
<dbReference type="EMBL" id="VXIV02000069">
    <property type="protein sequence ID" value="KAF6041156.1"/>
    <property type="molecule type" value="Genomic_DNA"/>
</dbReference>
<dbReference type="Proteomes" id="UP000593567">
    <property type="component" value="Unassembled WGS sequence"/>
</dbReference>
<evidence type="ECO:0000256" key="8">
    <source>
        <dbReference type="ARBA" id="ARBA00022737"/>
    </source>
</evidence>
<evidence type="ECO:0000256" key="7">
    <source>
        <dbReference type="ARBA" id="ARBA00022490"/>
    </source>
</evidence>
<dbReference type="GO" id="GO:0005912">
    <property type="term" value="C:adherens junction"/>
    <property type="evidence" value="ECO:0007669"/>
    <property type="project" value="UniProtKB-SubCell"/>
</dbReference>
<evidence type="ECO:0000256" key="11">
    <source>
        <dbReference type="ARBA" id="ARBA00023136"/>
    </source>
</evidence>
<dbReference type="OrthoDB" id="29742at2759"/>
<dbReference type="Pfam" id="PF01044">
    <property type="entry name" value="Vinculin"/>
    <property type="match status" value="1"/>
</dbReference>
<keyword evidence="10" id="KW-0965">Cell junction</keyword>
<evidence type="ECO:0000313" key="15">
    <source>
        <dbReference type="EMBL" id="KAF6041156.1"/>
    </source>
</evidence>
<keyword evidence="16" id="KW-1185">Reference proteome</keyword>
<dbReference type="Gene3D" id="1.20.120.810">
    <property type="entry name" value="Vinculin, Vh2 four-helix bundle"/>
    <property type="match status" value="3"/>
</dbReference>
<dbReference type="Gene3D" id="1.20.120.230">
    <property type="entry name" value="Alpha-catenin/vinculin-like"/>
    <property type="match status" value="2"/>
</dbReference>
<evidence type="ECO:0000256" key="4">
    <source>
        <dbReference type="ARBA" id="ARBA00008376"/>
    </source>
</evidence>
<evidence type="ECO:0000256" key="1">
    <source>
        <dbReference type="ARBA" id="ARBA00004245"/>
    </source>
</evidence>
<keyword evidence="6" id="KW-1003">Cell membrane</keyword>
<evidence type="ECO:0000256" key="9">
    <source>
        <dbReference type="ARBA" id="ARBA00022889"/>
    </source>
</evidence>
<proteinExistence type="inferred from homology"/>
<name>A0A7J7KSI7_BUGNE</name>
<keyword evidence="7" id="KW-0963">Cytoplasm</keyword>
<dbReference type="PROSITE" id="PS00664">
    <property type="entry name" value="VINCULIN_2"/>
    <property type="match status" value="1"/>
</dbReference>
<evidence type="ECO:0000256" key="6">
    <source>
        <dbReference type="ARBA" id="ARBA00022475"/>
    </source>
</evidence>
<evidence type="ECO:0000256" key="3">
    <source>
        <dbReference type="ARBA" id="ARBA00004536"/>
    </source>
</evidence>
<dbReference type="InterPro" id="IPR006077">
    <property type="entry name" value="Vinculin/catenin"/>
</dbReference>
<comment type="subcellular location">
    <subcellularLocation>
        <location evidence="3">Cell junction</location>
        <location evidence="3">Adherens junction</location>
    </subcellularLocation>
    <subcellularLocation>
        <location evidence="2">Cell membrane</location>
        <topology evidence="2">Peripheral membrane protein</topology>
        <orientation evidence="2">Cytoplasmic side</orientation>
    </subcellularLocation>
    <subcellularLocation>
        <location evidence="1">Cytoplasm</location>
        <location evidence="1">Cytoskeleton</location>
    </subcellularLocation>
</comment>
<dbReference type="GO" id="GO:0007155">
    <property type="term" value="P:cell adhesion"/>
    <property type="evidence" value="ECO:0007669"/>
    <property type="project" value="UniProtKB-KW"/>
</dbReference>
<organism evidence="15 16">
    <name type="scientific">Bugula neritina</name>
    <name type="common">Brown bryozoan</name>
    <name type="synonym">Sertularia neritina</name>
    <dbReference type="NCBI Taxonomy" id="10212"/>
    <lineage>
        <taxon>Eukaryota</taxon>
        <taxon>Metazoa</taxon>
        <taxon>Spiralia</taxon>
        <taxon>Lophotrochozoa</taxon>
        <taxon>Bryozoa</taxon>
        <taxon>Gymnolaemata</taxon>
        <taxon>Cheilostomatida</taxon>
        <taxon>Flustrina</taxon>
        <taxon>Buguloidea</taxon>
        <taxon>Bugulidae</taxon>
        <taxon>Bugula</taxon>
    </lineage>
</organism>
<dbReference type="InterPro" id="IPR017997">
    <property type="entry name" value="Vinculin"/>
</dbReference>
<protein>
    <recommendedName>
        <fullName evidence="5">Vinculin</fullName>
    </recommendedName>
</protein>
<evidence type="ECO:0000256" key="13">
    <source>
        <dbReference type="ARBA" id="ARBA00023212"/>
    </source>
</evidence>
<keyword evidence="8" id="KW-0677">Repeat</keyword>
<evidence type="ECO:0000256" key="12">
    <source>
        <dbReference type="ARBA" id="ARBA00023203"/>
    </source>
</evidence>
<reference evidence="15" key="1">
    <citation type="submission" date="2020-06" db="EMBL/GenBank/DDBJ databases">
        <title>Draft genome of Bugula neritina, a colonial animal packing powerful symbionts and potential medicines.</title>
        <authorList>
            <person name="Rayko M."/>
        </authorList>
    </citation>
    <scope>NUCLEOTIDE SEQUENCE [LARGE SCALE GENOMIC DNA]</scope>
    <source>
        <strain evidence="15">Kwan_BN1</strain>
    </source>
</reference>
<sequence>MPVFHTKTIESILEPVAQQVSRLVILHEEAEDGNAMPDLSQSVATVKHAVDNLIQIGYETVNTSDDSILKQDMPPALQRVEEAATSLLEASNMLKEDPFFAPARKKLINGSRGILQGTSALLLAFDESEVRKIIAQCRRVLEYIGITEVIESMDDLVTFVKNISPGLTRMTKQVDDREKELTHQVHKDILLRCLEEIKVLTPVLISGIKTYIQLLSSNSPSSADAKNNRDHTCKALGVEIEEIIRVLQLTSAGEDDIEADDAAILKNVLNEMEQRQQEAHDWLRDTQSLPGASGEKALHDMLASALVAAGRCPNPRDAEVIKKTVSDVQSMVNALNELRASGQGDSVQAQALAKGIEEKLADLKSLVLQASSSAEKSGAKQLAHTLKSQIEAALRWLRNPAAFDHGYGEQATRAIIADGRRLAATLPPGKDRDQLLKLCNDAEVCVNQLSDLCHRGMGGTPQAKAVARALAEKLNELSESMTSAVAEKVVEDFLDIGGPLKALTAAATAPLETPHREAIFQEKADQFQGHSRTLVETGKIAAANSGVQTKHSIEAVNKTAKQLADLSPMVVTSAKVVLMNPGQEAAVEHFNLVKQQWADNVEKLKTLMDENTDTQSFMKATEAAILSDTSRIEEAIVTADSQAIVDNAANIARRSNRILQVAQQEVDNSEDPLFQQELKLASDKLKAVVPQMVKNAKSLTLNPRSSQHGQNWRKENDVLVDCVRGIRLAVTPKTHPHPPPLSPYAAQADISQLSLDDVRDGAPPRPPLPGDSNDLAAPPRPPLPVDPDAEMERVFQQQPQENQPIMLAAHTLHQEVKHWESADNELVTAAKQMALLMAKLSSLVRGEGGSKKELIDTARKVAEQSAVVTKLAKGLAAECTDRRMRTNLLQVCERIPTIGTQLKILCTVKATMLGAQGSQEDDEATEMLVGNAQNLMQSVRDTVRAAEGASIKIRVQSGYSLRWVRRRPWYT</sequence>
<accession>A0A7J7KSI7</accession>
<dbReference type="AlphaFoldDB" id="A0A7J7KSI7"/>
<evidence type="ECO:0000256" key="5">
    <source>
        <dbReference type="ARBA" id="ARBA00014125"/>
    </source>
</evidence>
<dbReference type="PRINTS" id="PR00806">
    <property type="entry name" value="VINCULIN"/>
</dbReference>
<keyword evidence="13" id="KW-0206">Cytoskeleton</keyword>
<keyword evidence="9" id="KW-0130">Cell adhesion</keyword>
<dbReference type="PANTHER" id="PTHR46180">
    <property type="entry name" value="VINCULIN"/>
    <property type="match status" value="1"/>
</dbReference>
<keyword evidence="11" id="KW-0472">Membrane</keyword>
<gene>
    <name evidence="15" type="ORF">EB796_000494</name>
</gene>
<keyword evidence="12" id="KW-0009">Actin-binding</keyword>
<dbReference type="InterPro" id="IPR000633">
    <property type="entry name" value="Vinculin_CS"/>
</dbReference>
<dbReference type="GO" id="GO:0051015">
    <property type="term" value="F:actin filament binding"/>
    <property type="evidence" value="ECO:0007669"/>
    <property type="project" value="InterPro"/>
</dbReference>
<dbReference type="SUPFAM" id="SSF47220">
    <property type="entry name" value="alpha-catenin/vinculin-like"/>
    <property type="match status" value="6"/>
</dbReference>
<feature type="region of interest" description="Disordered" evidence="14">
    <location>
        <begin position="756"/>
        <end position="786"/>
    </location>
</feature>
<dbReference type="GO" id="GO:0005198">
    <property type="term" value="F:structural molecule activity"/>
    <property type="evidence" value="ECO:0007669"/>
    <property type="project" value="InterPro"/>
</dbReference>
<comment type="caution">
    <text evidence="15">The sequence shown here is derived from an EMBL/GenBank/DDBJ whole genome shotgun (WGS) entry which is preliminary data.</text>
</comment>
<dbReference type="GO" id="GO:0005886">
    <property type="term" value="C:plasma membrane"/>
    <property type="evidence" value="ECO:0007669"/>
    <property type="project" value="UniProtKB-SubCell"/>
</dbReference>